<feature type="compositionally biased region" description="Basic and acidic residues" evidence="4">
    <location>
        <begin position="474"/>
        <end position="505"/>
    </location>
</feature>
<evidence type="ECO:0000313" key="6">
    <source>
        <dbReference type="EMBL" id="KAG6435461.1"/>
    </source>
</evidence>
<keyword evidence="3" id="KW-0862">Zinc</keyword>
<reference evidence="6" key="1">
    <citation type="submission" date="2018-01" db="EMBL/GenBank/DDBJ databases">
        <authorList>
            <person name="Mao J.F."/>
        </authorList>
    </citation>
    <scope>NUCLEOTIDE SEQUENCE</scope>
    <source>
        <strain evidence="6">Huo1</strain>
        <tissue evidence="6">Leaf</tissue>
    </source>
</reference>
<proteinExistence type="predicted"/>
<evidence type="ECO:0000256" key="2">
    <source>
        <dbReference type="ARBA" id="ARBA00022771"/>
    </source>
</evidence>
<feature type="region of interest" description="Disordered" evidence="4">
    <location>
        <begin position="1172"/>
        <end position="1368"/>
    </location>
</feature>
<keyword evidence="7" id="KW-1185">Reference proteome</keyword>
<feature type="region of interest" description="Disordered" evidence="4">
    <location>
        <begin position="211"/>
        <end position="287"/>
    </location>
</feature>
<reference evidence="6" key="2">
    <citation type="submission" date="2020-08" db="EMBL/GenBank/DDBJ databases">
        <title>Plant Genome Project.</title>
        <authorList>
            <person name="Zhang R.-G."/>
        </authorList>
    </citation>
    <scope>NUCLEOTIDE SEQUENCE</scope>
    <source>
        <strain evidence="6">Huo1</strain>
        <tissue evidence="6">Leaf</tissue>
    </source>
</reference>
<evidence type="ECO:0000259" key="5">
    <source>
        <dbReference type="PROSITE" id="PS51050"/>
    </source>
</evidence>
<dbReference type="PANTHER" id="PTHR46524:SF12">
    <property type="entry name" value="CW-TYPE DOMAIN-CONTAINING PROTEIN"/>
    <property type="match status" value="1"/>
</dbReference>
<dbReference type="Proteomes" id="UP000298416">
    <property type="component" value="Unassembled WGS sequence"/>
</dbReference>
<evidence type="ECO:0000313" key="7">
    <source>
        <dbReference type="Proteomes" id="UP000298416"/>
    </source>
</evidence>
<feature type="compositionally biased region" description="Polar residues" evidence="4">
    <location>
        <begin position="864"/>
        <end position="877"/>
    </location>
</feature>
<dbReference type="InterPro" id="IPR055300">
    <property type="entry name" value="CWZF3/5/7"/>
</dbReference>
<feature type="compositionally biased region" description="Basic and acidic residues" evidence="4">
    <location>
        <begin position="1288"/>
        <end position="1318"/>
    </location>
</feature>
<feature type="region of interest" description="Disordered" evidence="4">
    <location>
        <begin position="1106"/>
        <end position="1137"/>
    </location>
</feature>
<keyword evidence="1" id="KW-0479">Metal-binding</keyword>
<feature type="region of interest" description="Disordered" evidence="4">
    <location>
        <begin position="470"/>
        <end position="505"/>
    </location>
</feature>
<dbReference type="PANTHER" id="PTHR46524">
    <property type="entry name" value="CW-TYPE ZINC FINGER"/>
    <property type="match status" value="1"/>
</dbReference>
<dbReference type="PROSITE" id="PS51050">
    <property type="entry name" value="ZF_CW"/>
    <property type="match status" value="1"/>
</dbReference>
<keyword evidence="2" id="KW-0863">Zinc-finger</keyword>
<dbReference type="Gene3D" id="3.30.40.100">
    <property type="match status" value="1"/>
</dbReference>
<organism evidence="6">
    <name type="scientific">Salvia splendens</name>
    <name type="common">Scarlet sage</name>
    <dbReference type="NCBI Taxonomy" id="180675"/>
    <lineage>
        <taxon>Eukaryota</taxon>
        <taxon>Viridiplantae</taxon>
        <taxon>Streptophyta</taxon>
        <taxon>Embryophyta</taxon>
        <taxon>Tracheophyta</taxon>
        <taxon>Spermatophyta</taxon>
        <taxon>Magnoliopsida</taxon>
        <taxon>eudicotyledons</taxon>
        <taxon>Gunneridae</taxon>
        <taxon>Pentapetalae</taxon>
        <taxon>asterids</taxon>
        <taxon>lamiids</taxon>
        <taxon>Lamiales</taxon>
        <taxon>Lamiaceae</taxon>
        <taxon>Nepetoideae</taxon>
        <taxon>Mentheae</taxon>
        <taxon>Salviinae</taxon>
        <taxon>Salvia</taxon>
        <taxon>Salvia subgen. Calosphace</taxon>
        <taxon>core Calosphace</taxon>
    </lineage>
</organism>
<sequence>MLPPSSLLHFGFIANTFGWNTWASVNGGDHPVSGLGFPFSRVFISGFFECFVGLKFGSLIGVVIMLDFRIEVGIGMVQEPELEEGETCYYSDDANIDPDVALSYILFTDREVQLYMLDNPGWIDQVLVCGMRLQLNVLDLGEKVQSILGHLQKDFEGGVSAENLGECSIRLIAVFSSNPSIFNAPNNFLVASAGSKFGGYGSFLPTYQRSPSIWSQQKSPPRVQNSHLPRSPNACAEGPTTKSVTPSTRRDDVSSPSVRSSRQKATLPSSEVSETFPGKVELPSSKLANPLDQRTLKVRIKVGPERAARYNAQILSLGLTSPSSSEGNSQDESDELLFETRERLAESPAYILETMTSFPMSDGLLLSPLCEDLLNLTTEREYKLEGEYKAAPKNSAISIKILNNDAPGGKKAKAFDNKLKDNGEDLDGCEKKTLHGDNMECSKQPFYDFRCKSLPDGAKNSDNNILINKRRVSKNKEKGRAVSGDSLKDVSFEHTSSQRDGKYEQLEPQCTSLEKIEEHRATIPHKDVSVDHGKSRGKGSYQSFKTYSEGERVENVMDDSTLRTGLYESDTHPVGSLSVEGGKKTKVSQSSGNKALKSDSFRDGDLLIPKKKSSGRKDAQLGQKDEVQTSVDHMENPKHLSGKASVDYVKTKPALADKPKERLSNKKHIDVAPSDSRMVEPSSAAVPSKEGTLGGFEQTVVNPVVIKEEWVLCDRCETWRLLPYGMDPEQLPEKWLCSMQNWLNMISAILTCSPEHNRCGIPEDETTAALRTLYKIPVPQNQHNSQAHADGSVVGAATTTAHGFNQDRQNFASDPVKKKKLQKRQTAVGASYPLHSKNQMQMPLSDLEHDGMKDVKPPLARGNFTDQTDMQHPSKTASGLAKLNKRKGEHLPEADSNLRKKIKQESGEYLEGKEQTKRIKSKDVPTFNNDLLDNGHNATLGLLTNATVKSGKKKSIKKEVISAGPGNIQINVKHEKTMRDLQHNGPLGVETCNTGQVTAKKIKLKDNVYCQERKVSVNENSKDGHVHRDKKPRVCHNEDDGFRVSQGGDILKRSVELGDREYLTDRNIKKNGQQVKKPIAKMRLTIEDIDELRKDLGCEQLSMAATSSSSKISDSRKNRLSYAEVKGSPEESVSSSPMRMLYPNQVLPMMTETSGKVDFRFRCAGAVSSVKKQEMDRSSEFDTVRRRKSGLTNDNGSKLSDSKTKLNKETPIDDNHPAPKHEALSNMRHPLSNDLSLKSVKNSPVVGKNNVRKSKASRSEKQSIQREGDKNDLVLHNPCSSGAVQQSRKHDPPRRIEQSSCEKEPWSGKVRIDLRQGDKQGTVRPSKLASGPGGPLKGSPLDSRPHDNSVTSDTSKSRKDTTNENTVNKEAEQQSLHLDASLWNKNVSGAIASTALKEAGDILKEAEGLRSHADLIKNSGFTSESNYEYFKAALKFLHGASLLEACDAEPIKQMEMSPMQTYGVSAQLCKICASEYEKGHELAFAALAYKCMEVAYLKVVYCKSSSASRFCQDLQSSLQMIPQGESPSSSASDVDNLNNLAMADKAALSKGSGPHAANHVIVPHNRPNFVRLLDFTKDVNSAMEAAKKSQDVFAAAHVKLKKSQNRDAIASIKRVVDFGFQDVQELVRLVRLAFNSNHQGQNMLETLVRERVSIDEIQSSNESAVLIL</sequence>
<feature type="region of interest" description="Disordered" evidence="4">
    <location>
        <begin position="519"/>
        <end position="547"/>
    </location>
</feature>
<accession>A0A8X9ACD3</accession>
<feature type="compositionally biased region" description="Basic and acidic residues" evidence="4">
    <location>
        <begin position="596"/>
        <end position="605"/>
    </location>
</feature>
<comment type="caution">
    <text evidence="6">The sequence shown here is derived from an EMBL/GenBank/DDBJ whole genome shotgun (WGS) entry which is preliminary data.</text>
</comment>
<feature type="compositionally biased region" description="Polar residues" evidence="4">
    <location>
        <begin position="263"/>
        <end position="273"/>
    </location>
</feature>
<feature type="region of interest" description="Disordered" evidence="4">
    <location>
        <begin position="566"/>
        <end position="630"/>
    </location>
</feature>
<evidence type="ECO:0000256" key="4">
    <source>
        <dbReference type="SAM" id="MobiDB-lite"/>
    </source>
</evidence>
<feature type="region of interest" description="Disordered" evidence="4">
    <location>
        <begin position="804"/>
        <end position="832"/>
    </location>
</feature>
<protein>
    <recommendedName>
        <fullName evidence="5">CW-type domain-containing protein</fullName>
    </recommendedName>
</protein>
<feature type="compositionally biased region" description="Polar residues" evidence="4">
    <location>
        <begin position="1190"/>
        <end position="1199"/>
    </location>
</feature>
<feature type="domain" description="CW-type" evidence="5">
    <location>
        <begin position="704"/>
        <end position="767"/>
    </location>
</feature>
<feature type="compositionally biased region" description="Basic and acidic residues" evidence="4">
    <location>
        <begin position="889"/>
        <end position="917"/>
    </location>
</feature>
<feature type="compositionally biased region" description="Basic and acidic residues" evidence="4">
    <location>
        <begin position="1200"/>
        <end position="1223"/>
    </location>
</feature>
<dbReference type="GO" id="GO:0008270">
    <property type="term" value="F:zinc ion binding"/>
    <property type="evidence" value="ECO:0007669"/>
    <property type="project" value="UniProtKB-KW"/>
</dbReference>
<evidence type="ECO:0000256" key="3">
    <source>
        <dbReference type="ARBA" id="ARBA00022833"/>
    </source>
</evidence>
<feature type="region of interest" description="Disordered" evidence="4">
    <location>
        <begin position="863"/>
        <end position="917"/>
    </location>
</feature>
<dbReference type="EMBL" id="PNBA02000001">
    <property type="protein sequence ID" value="KAG6435461.1"/>
    <property type="molecule type" value="Genomic_DNA"/>
</dbReference>
<feature type="compositionally biased region" description="Basic and acidic residues" evidence="4">
    <location>
        <begin position="519"/>
        <end position="534"/>
    </location>
</feature>
<dbReference type="Pfam" id="PF24756">
    <property type="entry name" value="THD_CWZF3-5-7"/>
    <property type="match status" value="1"/>
</dbReference>
<feature type="compositionally biased region" description="Basic and acidic residues" evidence="4">
    <location>
        <begin position="1257"/>
        <end position="1273"/>
    </location>
</feature>
<feature type="compositionally biased region" description="Polar residues" evidence="4">
    <location>
        <begin position="211"/>
        <end position="228"/>
    </location>
</feature>
<feature type="compositionally biased region" description="Basic and acidic residues" evidence="4">
    <location>
        <begin position="615"/>
        <end position="630"/>
    </location>
</feature>
<dbReference type="Pfam" id="PF07496">
    <property type="entry name" value="zf-CW"/>
    <property type="match status" value="1"/>
</dbReference>
<dbReference type="InterPro" id="IPR056406">
    <property type="entry name" value="THD_CWZF3/5/7"/>
</dbReference>
<dbReference type="InterPro" id="IPR011124">
    <property type="entry name" value="Znf_CW"/>
</dbReference>
<evidence type="ECO:0000256" key="1">
    <source>
        <dbReference type="ARBA" id="ARBA00022723"/>
    </source>
</evidence>
<name>A0A8X9ACD3_SALSN</name>
<gene>
    <name evidence="6" type="ORF">SASPL_100335</name>
</gene>
<feature type="compositionally biased region" description="Basic and acidic residues" evidence="4">
    <location>
        <begin position="1172"/>
        <end position="1184"/>
    </location>
</feature>
<feature type="compositionally biased region" description="Polar residues" evidence="4">
    <location>
        <begin position="1233"/>
        <end position="1242"/>
    </location>
</feature>
<feature type="compositionally biased region" description="Basic and acidic residues" evidence="4">
    <location>
        <begin position="1355"/>
        <end position="1368"/>
    </location>
</feature>